<feature type="domain" description="DUF4232" evidence="3">
    <location>
        <begin position="95"/>
        <end position="204"/>
    </location>
</feature>
<dbReference type="RefSeq" id="WP_352065543.1">
    <property type="nucleotide sequence ID" value="NZ_JBEPAZ010000058.1"/>
</dbReference>
<gene>
    <name evidence="4" type="ORF">ABT272_37410</name>
</gene>
<evidence type="ECO:0000256" key="1">
    <source>
        <dbReference type="SAM" id="MobiDB-lite"/>
    </source>
</evidence>
<evidence type="ECO:0000256" key="2">
    <source>
        <dbReference type="SAM" id="SignalP"/>
    </source>
</evidence>
<dbReference type="Gene3D" id="2.60.40.10">
    <property type="entry name" value="Immunoglobulins"/>
    <property type="match status" value="1"/>
</dbReference>
<feature type="region of interest" description="Disordered" evidence="1">
    <location>
        <begin position="30"/>
        <end position="96"/>
    </location>
</feature>
<keyword evidence="2" id="KW-0732">Signal</keyword>
<feature type="chain" id="PRO_5046907739" evidence="2">
    <location>
        <begin position="21"/>
        <end position="224"/>
    </location>
</feature>
<dbReference type="InterPro" id="IPR025326">
    <property type="entry name" value="DUF4232"/>
</dbReference>
<dbReference type="Proteomes" id="UP001470023">
    <property type="component" value="Unassembled WGS sequence"/>
</dbReference>
<name>A0ABV1UI13_9ACTN</name>
<protein>
    <submittedName>
        <fullName evidence="4">DUF4232 domain-containing protein</fullName>
    </submittedName>
</protein>
<proteinExistence type="predicted"/>
<dbReference type="EMBL" id="JBEPAZ010000058">
    <property type="protein sequence ID" value="MER6433364.1"/>
    <property type="molecule type" value="Genomic_DNA"/>
</dbReference>
<evidence type="ECO:0000259" key="3">
    <source>
        <dbReference type="Pfam" id="PF14016"/>
    </source>
</evidence>
<dbReference type="PROSITE" id="PS51257">
    <property type="entry name" value="PROKAR_LIPOPROTEIN"/>
    <property type="match status" value="1"/>
</dbReference>
<feature type="compositionally biased region" description="Low complexity" evidence="1">
    <location>
        <begin position="33"/>
        <end position="69"/>
    </location>
</feature>
<organism evidence="4 5">
    <name type="scientific">Streptomyces sp. 900105245</name>
    <dbReference type="NCBI Taxonomy" id="3154379"/>
    <lineage>
        <taxon>Bacteria</taxon>
        <taxon>Bacillati</taxon>
        <taxon>Actinomycetota</taxon>
        <taxon>Actinomycetes</taxon>
        <taxon>Kitasatosporales</taxon>
        <taxon>Streptomycetaceae</taxon>
        <taxon>Streptomyces</taxon>
    </lineage>
</organism>
<dbReference type="Pfam" id="PF14016">
    <property type="entry name" value="DUF4232"/>
    <property type="match status" value="1"/>
</dbReference>
<reference evidence="4 5" key="1">
    <citation type="submission" date="2024-06" db="EMBL/GenBank/DDBJ databases">
        <title>The Natural Products Discovery Center: Release of the First 8490 Sequenced Strains for Exploring Actinobacteria Biosynthetic Diversity.</title>
        <authorList>
            <person name="Kalkreuter E."/>
            <person name="Kautsar S.A."/>
            <person name="Yang D."/>
            <person name="Bader C.D."/>
            <person name="Teijaro C.N."/>
            <person name="Fluegel L."/>
            <person name="Davis C.M."/>
            <person name="Simpson J.R."/>
            <person name="Lauterbach L."/>
            <person name="Steele A.D."/>
            <person name="Gui C."/>
            <person name="Meng S."/>
            <person name="Li G."/>
            <person name="Viehrig K."/>
            <person name="Ye F."/>
            <person name="Su P."/>
            <person name="Kiefer A.F."/>
            <person name="Nichols A."/>
            <person name="Cepeda A.J."/>
            <person name="Yan W."/>
            <person name="Fan B."/>
            <person name="Jiang Y."/>
            <person name="Adhikari A."/>
            <person name="Zheng C.-J."/>
            <person name="Schuster L."/>
            <person name="Cowan T.M."/>
            <person name="Smanski M.J."/>
            <person name="Chevrette M.G."/>
            <person name="De Carvalho L.P.S."/>
            <person name="Shen B."/>
        </authorList>
    </citation>
    <scope>NUCLEOTIDE SEQUENCE [LARGE SCALE GENOMIC DNA]</scope>
    <source>
        <strain evidence="4 5">NPDC001166</strain>
    </source>
</reference>
<feature type="signal peptide" evidence="2">
    <location>
        <begin position="1"/>
        <end position="20"/>
    </location>
</feature>
<evidence type="ECO:0000313" key="5">
    <source>
        <dbReference type="Proteomes" id="UP001470023"/>
    </source>
</evidence>
<comment type="caution">
    <text evidence="4">The sequence shown here is derived from an EMBL/GenBank/DDBJ whole genome shotgun (WGS) entry which is preliminary data.</text>
</comment>
<keyword evidence="5" id="KW-1185">Reference proteome</keyword>
<evidence type="ECO:0000313" key="4">
    <source>
        <dbReference type="EMBL" id="MER6433364.1"/>
    </source>
</evidence>
<sequence length="224" mass="21797">MSLFKSTYIAALALAGSCLLVGCGNGTNGSSGDGSASTASAGGGSATKSAESDSSSSDAGGSSAAKGSGSSSGGAGSGEVLPPDSNGGGKGGHGCRTRDLTFEMGGVIAGDQQSFPVVLTNKGTTACTMRGFPGVDLRSASGSWSLARSGSTPRTVTLAPGKTAEFTVTYAPWEEGDGEEFKAHSLVVTPPGETTSKTLAWPGDSVLRQDAATSPGTYVGPVGG</sequence>
<dbReference type="InterPro" id="IPR013783">
    <property type="entry name" value="Ig-like_fold"/>
</dbReference>
<accession>A0ABV1UI13</accession>